<proteinExistence type="inferred from homology"/>
<gene>
    <name evidence="10 12" type="primary">leuD</name>
    <name evidence="12" type="ORF">MOO44_03935</name>
</gene>
<comment type="function">
    <text evidence="2 10">Catalyzes the isomerization between 2-isopropylmalate and 3-isopropylmalate, via the formation of 2-isopropylmaleate.</text>
</comment>
<dbReference type="InterPro" id="IPR015928">
    <property type="entry name" value="Aconitase/3IPM_dehydase_swvl"/>
</dbReference>
<keyword evidence="6 10" id="KW-0432">Leucine biosynthesis</keyword>
<keyword evidence="9 10" id="KW-0100">Branched-chain amino acid biosynthesis</keyword>
<dbReference type="NCBIfam" id="TIGR00171">
    <property type="entry name" value="leuD"/>
    <property type="match status" value="1"/>
</dbReference>
<evidence type="ECO:0000256" key="8">
    <source>
        <dbReference type="ARBA" id="ARBA00023239"/>
    </source>
</evidence>
<protein>
    <recommendedName>
        <fullName evidence="10">3-isopropylmalate dehydratase small subunit</fullName>
        <ecNumber evidence="10">4.2.1.33</ecNumber>
    </recommendedName>
    <alternativeName>
        <fullName evidence="10">Alpha-IPM isomerase</fullName>
        <shortName evidence="10">IPMI</shortName>
    </alternativeName>
    <alternativeName>
        <fullName evidence="10">Isopropylmalate isomerase</fullName>
    </alternativeName>
</protein>
<evidence type="ECO:0000259" key="11">
    <source>
        <dbReference type="Pfam" id="PF00694"/>
    </source>
</evidence>
<comment type="similarity">
    <text evidence="4 10">Belongs to the LeuD family. LeuD type 1 subfamily.</text>
</comment>
<sequence>MEKINIFTSTSVPLMNNNIDTDQLIPKQFLKNILKTGFGKNLLYDWRYLKPNVPNPDFVLNKPERAGAQILVTGDNFGCGSSREHAVWALKDYGFRVIIAGSYSDIFYMNSTKNGVLAIKLPQAQRDFLAQLPADQPITINLPEQKVIAAGHEFDFDIDERIKHKLVNGLDDIAITMKEMDKIEAYEAKMPNFN</sequence>
<dbReference type="EC" id="4.2.1.33" evidence="10"/>
<keyword evidence="7 10" id="KW-0028">Amino-acid biosynthesis</keyword>
<comment type="pathway">
    <text evidence="3 10">Amino-acid biosynthesis; L-leucine biosynthesis; L-leucine from 3-methyl-2-oxobutanoate: step 2/4.</text>
</comment>
<accession>A0A976X6G6</accession>
<dbReference type="SUPFAM" id="SSF52016">
    <property type="entry name" value="LeuD/IlvD-like"/>
    <property type="match status" value="1"/>
</dbReference>
<dbReference type="InterPro" id="IPR004431">
    <property type="entry name" value="3-IsopropMal_deHydase_ssu"/>
</dbReference>
<evidence type="ECO:0000256" key="5">
    <source>
        <dbReference type="ARBA" id="ARBA00011271"/>
    </source>
</evidence>
<dbReference type="CDD" id="cd01577">
    <property type="entry name" value="IPMI_Swivel"/>
    <property type="match status" value="1"/>
</dbReference>
<evidence type="ECO:0000256" key="4">
    <source>
        <dbReference type="ARBA" id="ARBA00009845"/>
    </source>
</evidence>
<evidence type="ECO:0000256" key="1">
    <source>
        <dbReference type="ARBA" id="ARBA00000491"/>
    </source>
</evidence>
<dbReference type="GO" id="GO:0003861">
    <property type="term" value="F:3-isopropylmalate dehydratase activity"/>
    <property type="evidence" value="ECO:0007669"/>
    <property type="project" value="UniProtKB-UniRule"/>
</dbReference>
<dbReference type="PANTHER" id="PTHR43345:SF5">
    <property type="entry name" value="3-ISOPROPYLMALATE DEHYDRATASE SMALL SUBUNIT"/>
    <property type="match status" value="1"/>
</dbReference>
<dbReference type="NCBIfam" id="NF002458">
    <property type="entry name" value="PRK01641.1"/>
    <property type="match status" value="1"/>
</dbReference>
<comment type="subunit">
    <text evidence="5 10">Heterodimer of LeuC and LeuD.</text>
</comment>
<feature type="domain" description="Aconitase A/isopropylmalate dehydratase small subunit swivel" evidence="11">
    <location>
        <begin position="3"/>
        <end position="123"/>
    </location>
</feature>
<dbReference type="InterPro" id="IPR000573">
    <property type="entry name" value="AconitaseA/IPMdHydase_ssu_swvl"/>
</dbReference>
<dbReference type="PANTHER" id="PTHR43345">
    <property type="entry name" value="3-ISOPROPYLMALATE DEHYDRATASE SMALL SUBUNIT 2-RELATED-RELATED"/>
    <property type="match status" value="1"/>
</dbReference>
<dbReference type="GO" id="GO:0009316">
    <property type="term" value="C:3-isopropylmalate dehydratase complex"/>
    <property type="evidence" value="ECO:0007669"/>
    <property type="project" value="InterPro"/>
</dbReference>
<keyword evidence="13" id="KW-1185">Reference proteome</keyword>
<evidence type="ECO:0000256" key="3">
    <source>
        <dbReference type="ARBA" id="ARBA00004729"/>
    </source>
</evidence>
<dbReference type="Pfam" id="PF00694">
    <property type="entry name" value="Aconitase_C"/>
    <property type="match status" value="1"/>
</dbReference>
<evidence type="ECO:0000256" key="10">
    <source>
        <dbReference type="HAMAP-Rule" id="MF_01031"/>
    </source>
</evidence>
<dbReference type="KEGG" id="lbe:MOO44_03935"/>
<evidence type="ECO:0000256" key="7">
    <source>
        <dbReference type="ARBA" id="ARBA00022605"/>
    </source>
</evidence>
<dbReference type="GO" id="GO:0009098">
    <property type="term" value="P:L-leucine biosynthetic process"/>
    <property type="evidence" value="ECO:0007669"/>
    <property type="project" value="UniProtKB-UniRule"/>
</dbReference>
<dbReference type="EMBL" id="CP093361">
    <property type="protein sequence ID" value="UQS87317.1"/>
    <property type="molecule type" value="Genomic_DNA"/>
</dbReference>
<dbReference type="HAMAP" id="MF_01031">
    <property type="entry name" value="LeuD_type1"/>
    <property type="match status" value="1"/>
</dbReference>
<name>A0A976X6G6_9LACO</name>
<dbReference type="InterPro" id="IPR033940">
    <property type="entry name" value="IPMI_Swivel"/>
</dbReference>
<organism evidence="12 13">
    <name type="scientific">Nicoliella spurrieriana</name>
    <dbReference type="NCBI Taxonomy" id="2925830"/>
    <lineage>
        <taxon>Bacteria</taxon>
        <taxon>Bacillati</taxon>
        <taxon>Bacillota</taxon>
        <taxon>Bacilli</taxon>
        <taxon>Lactobacillales</taxon>
        <taxon>Lactobacillaceae</taxon>
        <taxon>Nicoliella</taxon>
    </lineage>
</organism>
<comment type="catalytic activity">
    <reaction evidence="1 10">
        <text>(2R,3S)-3-isopropylmalate = (2S)-2-isopropylmalate</text>
        <dbReference type="Rhea" id="RHEA:32287"/>
        <dbReference type="ChEBI" id="CHEBI:1178"/>
        <dbReference type="ChEBI" id="CHEBI:35121"/>
        <dbReference type="EC" id="4.2.1.33"/>
    </reaction>
</comment>
<dbReference type="Gene3D" id="3.20.19.10">
    <property type="entry name" value="Aconitase, domain 4"/>
    <property type="match status" value="1"/>
</dbReference>
<evidence type="ECO:0000313" key="13">
    <source>
        <dbReference type="Proteomes" id="UP000831181"/>
    </source>
</evidence>
<evidence type="ECO:0000256" key="2">
    <source>
        <dbReference type="ARBA" id="ARBA00002695"/>
    </source>
</evidence>
<evidence type="ECO:0000313" key="12">
    <source>
        <dbReference type="EMBL" id="UQS87317.1"/>
    </source>
</evidence>
<dbReference type="Proteomes" id="UP000831181">
    <property type="component" value="Chromosome"/>
</dbReference>
<keyword evidence="8 10" id="KW-0456">Lyase</keyword>
<evidence type="ECO:0000256" key="9">
    <source>
        <dbReference type="ARBA" id="ARBA00023304"/>
    </source>
</evidence>
<evidence type="ECO:0000256" key="6">
    <source>
        <dbReference type="ARBA" id="ARBA00022430"/>
    </source>
</evidence>
<dbReference type="AlphaFoldDB" id="A0A976X6G6"/>
<dbReference type="InterPro" id="IPR050075">
    <property type="entry name" value="LeuD"/>
</dbReference>
<reference evidence="12" key="1">
    <citation type="journal article" date="2022" name="Int. J. Syst. Evol. Microbiol.">
        <title>Apilactobacillus apisilvae sp. nov., Nicolia spurrieriana gen. nov. sp. nov., Bombilactobacillus folatiphilus sp. nov. and Bombilactobacillus thymidiniphilus sp. nov., four new lactic acid bacterial isolates from stingless bees Tetragonula carbonaria and Austroplebeia australis.</title>
        <authorList>
            <person name="Oliphant S.A."/>
            <person name="Watson-Haigh N.S."/>
            <person name="Sumby K.M."/>
            <person name="Gardner J."/>
            <person name="Groom S."/>
            <person name="Jiranek V."/>
        </authorList>
    </citation>
    <scope>NUCLEOTIDE SEQUENCE</scope>
    <source>
        <strain evidence="12">SGEP1_A5</strain>
    </source>
</reference>
<dbReference type="FunFam" id="3.20.19.10:FF:000003">
    <property type="entry name" value="3-isopropylmalate dehydratase small subunit"/>
    <property type="match status" value="1"/>
</dbReference>
<dbReference type="RefSeq" id="WP_260117123.1">
    <property type="nucleotide sequence ID" value="NZ_CP093361.1"/>
</dbReference>